<protein>
    <recommendedName>
        <fullName evidence="1">AbiEi antitoxin N-terminal domain-containing protein</fullName>
    </recommendedName>
</protein>
<dbReference type="RefSeq" id="WP_134518760.1">
    <property type="nucleotide sequence ID" value="NZ_SOHE01000029.1"/>
</dbReference>
<dbReference type="AlphaFoldDB" id="A0A4V3IRM7"/>
<name>A0A4V3IRM7_9MICO</name>
<sequence length="342" mass="37261">MRDILDTVSARYDGLVTFSALRAAGLPLRAVRDLASRGELVRVRRGIYCLGALWREGGVDGRYRLLVRATAAAAEHPLVLSHHSAASMHGLPIIGGWPPAVHTIATDATGGSTARLTTSHRGVPEPDTVVIGGLTVTSLARTLVDVAASSTLLVGVTMIDHVLREENQRVALARKRGMTPAPALAQDALFAELAAVRPRVGAGQAEKSITFSSGLSANPGETLSRVRIFELGFEVPELQVRFQVDGQSFWVDFFWRGIRKIGEFDGNLKYSRGAVLGDRDPGDVVTREKWREDLLRPHVTSFSRWGWDVAYSPQRFLTFLTENGMPRAESGRRAQVRFAGAV</sequence>
<gene>
    <name evidence="2" type="ORF">E3T55_06485</name>
</gene>
<evidence type="ECO:0000313" key="3">
    <source>
        <dbReference type="Proteomes" id="UP000297447"/>
    </source>
</evidence>
<keyword evidence="3" id="KW-1185">Reference proteome</keyword>
<dbReference type="EMBL" id="SOHE01000029">
    <property type="protein sequence ID" value="TFD52249.1"/>
    <property type="molecule type" value="Genomic_DNA"/>
</dbReference>
<organism evidence="2 3">
    <name type="scientific">Cryobacterium frigoriphilum</name>
    <dbReference type="NCBI Taxonomy" id="1259150"/>
    <lineage>
        <taxon>Bacteria</taxon>
        <taxon>Bacillati</taxon>
        <taxon>Actinomycetota</taxon>
        <taxon>Actinomycetes</taxon>
        <taxon>Micrococcales</taxon>
        <taxon>Microbacteriaceae</taxon>
        <taxon>Cryobacterium</taxon>
    </lineage>
</organism>
<accession>A0A4V3IRM7</accession>
<reference evidence="2 3" key="1">
    <citation type="submission" date="2019-03" db="EMBL/GenBank/DDBJ databases">
        <title>Genomics of glacier-inhabiting Cryobacterium strains.</title>
        <authorList>
            <person name="Liu Q."/>
            <person name="Xin Y.-H."/>
        </authorList>
    </citation>
    <scope>NUCLEOTIDE SEQUENCE [LARGE SCALE GENOMIC DNA]</scope>
    <source>
        <strain evidence="2 3">Hh14</strain>
    </source>
</reference>
<dbReference type="Pfam" id="PF13338">
    <property type="entry name" value="AbiEi_4"/>
    <property type="match status" value="1"/>
</dbReference>
<dbReference type="Proteomes" id="UP000297447">
    <property type="component" value="Unassembled WGS sequence"/>
</dbReference>
<proteinExistence type="predicted"/>
<feature type="domain" description="AbiEi antitoxin N-terminal" evidence="1">
    <location>
        <begin position="4"/>
        <end position="50"/>
    </location>
</feature>
<dbReference type="OrthoDB" id="5517693at2"/>
<evidence type="ECO:0000259" key="1">
    <source>
        <dbReference type="Pfam" id="PF13338"/>
    </source>
</evidence>
<comment type="caution">
    <text evidence="2">The sequence shown here is derived from an EMBL/GenBank/DDBJ whole genome shotgun (WGS) entry which is preliminary data.</text>
</comment>
<evidence type="ECO:0000313" key="2">
    <source>
        <dbReference type="EMBL" id="TFD52249.1"/>
    </source>
</evidence>
<dbReference type="InterPro" id="IPR025159">
    <property type="entry name" value="AbiEi_N"/>
</dbReference>